<evidence type="ECO:0000313" key="2">
    <source>
        <dbReference type="Proteomes" id="UP000245125"/>
    </source>
</evidence>
<protein>
    <submittedName>
        <fullName evidence="1">Uncharacterized protein</fullName>
    </submittedName>
</protein>
<dbReference type="EMBL" id="OUUY01000002">
    <property type="protein sequence ID" value="SPP99568.1"/>
    <property type="molecule type" value="Genomic_DNA"/>
</dbReference>
<evidence type="ECO:0000313" key="1">
    <source>
        <dbReference type="EMBL" id="SPP99568.1"/>
    </source>
</evidence>
<reference evidence="2" key="1">
    <citation type="submission" date="2018-03" db="EMBL/GenBank/DDBJ databases">
        <authorList>
            <person name="Zecchin S."/>
        </authorList>
    </citation>
    <scope>NUCLEOTIDE SEQUENCE [LARGE SCALE GENOMIC DNA]</scope>
</reference>
<gene>
    <name evidence="1" type="ORF">NBG4_100008</name>
</gene>
<dbReference type="Proteomes" id="UP000245125">
    <property type="component" value="Unassembled WGS sequence"/>
</dbReference>
<organism evidence="1 2">
    <name type="scientific">Candidatus Sulfobium mesophilum</name>
    <dbReference type="NCBI Taxonomy" id="2016548"/>
    <lineage>
        <taxon>Bacteria</taxon>
        <taxon>Pseudomonadati</taxon>
        <taxon>Nitrospirota</taxon>
        <taxon>Nitrospiria</taxon>
        <taxon>Nitrospirales</taxon>
        <taxon>Nitrospiraceae</taxon>
        <taxon>Candidatus Sulfobium</taxon>
    </lineage>
</organism>
<name>A0A2U3QDR9_9BACT</name>
<dbReference type="AlphaFoldDB" id="A0A2U3QDR9"/>
<accession>A0A2U3QDR9</accession>
<sequence length="73" mass="8468">MAVCMVVASLEIIQKLKNRTDEVDLSQHAHDFCNFIPTGENYVVRGLAYQMEQVMLYLAILEQWICLKRSCFV</sequence>
<proteinExistence type="predicted"/>
<keyword evidence="2" id="KW-1185">Reference proteome</keyword>